<sequence length="242" mass="27141">MSTQEIGELIGSVNNLTQTVAGKMGDIDNRMDQAESEFDQFMVQARLENAIFRQSKNQFGNLTGTTLDYFQHNSQYTIEVSLYREIKTGVDWGSRDLEEQEIMKAMGMSGWKYFQPKIRVMKMVWSGFNASAHSSYSLFPRPIGNGTGTLTIASYAKLISGSIRGWWLEGVNDSWGLCGVHHNGRPGRYIHAHPYVATPSGEILFIWPGTVSGHVPLERSSPKWGYWPSMYGENPYDAQPGA</sequence>
<gene>
    <name evidence="1" type="ordered locus">VIBHAR_01993</name>
</gene>
<accession>A7MW93</accession>
<dbReference type="KEGG" id="vha:VIBHAR_01993"/>
<dbReference type="RefSeq" id="WP_012127746.1">
    <property type="nucleotide sequence ID" value="NC_009783.1"/>
</dbReference>
<dbReference type="Proteomes" id="UP000008152">
    <property type="component" value="Chromosome I"/>
</dbReference>
<dbReference type="EMBL" id="CP000789">
    <property type="protein sequence ID" value="ABU70958.1"/>
    <property type="molecule type" value="Genomic_DNA"/>
</dbReference>
<name>A7MW93_VIBC1</name>
<evidence type="ECO:0000313" key="1">
    <source>
        <dbReference type="EMBL" id="ABU70958.1"/>
    </source>
</evidence>
<evidence type="ECO:0000313" key="2">
    <source>
        <dbReference type="Proteomes" id="UP000008152"/>
    </source>
</evidence>
<dbReference type="PATRIC" id="fig|338187.25.peg.693"/>
<organism evidence="1 2">
    <name type="scientific">Vibrio campbellii (strain ATCC BAA-1116)</name>
    <dbReference type="NCBI Taxonomy" id="2902295"/>
    <lineage>
        <taxon>Bacteria</taxon>
        <taxon>Pseudomonadati</taxon>
        <taxon>Pseudomonadota</taxon>
        <taxon>Gammaproteobacteria</taxon>
        <taxon>Vibrionales</taxon>
        <taxon>Vibrionaceae</taxon>
        <taxon>Vibrio</taxon>
    </lineage>
</organism>
<proteinExistence type="predicted"/>
<dbReference type="AlphaFoldDB" id="A7MW93"/>
<protein>
    <submittedName>
        <fullName evidence="1">Uncharacterized protein</fullName>
    </submittedName>
</protein>
<reference evidence="1 2" key="1">
    <citation type="submission" date="2007-08" db="EMBL/GenBank/DDBJ databases">
        <authorList>
            <consortium name="The Vibrio harveyi Genome Sequencing Project"/>
            <person name="Bassler B."/>
            <person name="Clifton S.W."/>
            <person name="Fulton L."/>
            <person name="Delehaunty K."/>
            <person name="Fronick C."/>
            <person name="Harrison M."/>
            <person name="Markivic C."/>
            <person name="Fulton R."/>
            <person name="Tin-Wollam A.-M."/>
            <person name="Shah N."/>
            <person name="Pepin K."/>
            <person name="Nash W."/>
            <person name="Thiruvilangam P."/>
            <person name="Bhonagiri V."/>
            <person name="Waters C."/>
            <person name="Tu K.C."/>
            <person name="Irgon J."/>
            <person name="Wilson R.K."/>
        </authorList>
    </citation>
    <scope>NUCLEOTIDE SEQUENCE [LARGE SCALE GENOMIC DNA]</scope>
    <source>
        <strain evidence="2">ATCC BAA-1116 / BB120</strain>
    </source>
</reference>